<organism evidence="1">
    <name type="scientific">Edafosvirus sp</name>
    <dbReference type="NCBI Taxonomy" id="2487765"/>
    <lineage>
        <taxon>Viruses</taxon>
        <taxon>Varidnaviria</taxon>
        <taxon>Bamfordvirae</taxon>
        <taxon>Nucleocytoviricota</taxon>
        <taxon>Megaviricetes</taxon>
        <taxon>Imitervirales</taxon>
        <taxon>Mimiviridae</taxon>
        <taxon>Klosneuvirinae</taxon>
    </lineage>
</organism>
<evidence type="ECO:0000313" key="1">
    <source>
        <dbReference type="EMBL" id="AYV77757.1"/>
    </source>
</evidence>
<sequence>MDFSYKQKYLKYKNKYLQLKNQLVPDIDLIQDHGTDGSFMKWKTYNNIQKNDAFILEFDIDNKKLYYIGAMHTTDNESKTFQLIKKIIDYNPDIVLIEGIPFDNGISPDISYFQGEGKFAVELAKARHIPYSGIETNENEILQKLSEKYSIDDIYGFMYLRMQKYYFKTMQLSEKEMIDDFDKYTRNNLDKLFGKQEWDFNRWFLKTFNKKFKYGKNLESGAPYKNSEDISRQISFDLSTQRDISNIKNLYKFLNEYDNVLYIMGQNHVHADIKVLENTFGKFKIIKN</sequence>
<dbReference type="EMBL" id="MK072066">
    <property type="protein sequence ID" value="AYV77757.1"/>
    <property type="molecule type" value="Genomic_DNA"/>
</dbReference>
<reference evidence="1" key="1">
    <citation type="submission" date="2018-10" db="EMBL/GenBank/DDBJ databases">
        <title>Hidden diversity of soil giant viruses.</title>
        <authorList>
            <person name="Schulz F."/>
            <person name="Alteio L."/>
            <person name="Goudeau D."/>
            <person name="Ryan E.M."/>
            <person name="Malmstrom R.R."/>
            <person name="Blanchard J."/>
            <person name="Woyke T."/>
        </authorList>
    </citation>
    <scope>NUCLEOTIDE SEQUENCE</scope>
    <source>
        <strain evidence="1">EDV1</strain>
    </source>
</reference>
<protein>
    <submittedName>
        <fullName evidence="1">Uncharacterized protein</fullName>
    </submittedName>
</protein>
<proteinExistence type="predicted"/>
<gene>
    <name evidence="1" type="ORF">Edafosvirus1_88</name>
</gene>
<name>A0A3G4ZS86_9VIRU</name>
<accession>A0A3G4ZS86</accession>